<evidence type="ECO:0000256" key="8">
    <source>
        <dbReference type="ARBA" id="ARBA00023010"/>
    </source>
</evidence>
<keyword evidence="11 14" id="KW-1015">Disulfide bond</keyword>
<keyword evidence="7 14" id="KW-0653">Protein transport</keyword>
<comment type="subunit">
    <text evidence="14">Heterohexamer.</text>
</comment>
<dbReference type="GO" id="GO:0005743">
    <property type="term" value="C:mitochondrial inner membrane"/>
    <property type="evidence" value="ECO:0007669"/>
    <property type="project" value="UniProtKB-SubCell"/>
</dbReference>
<reference evidence="16" key="1">
    <citation type="journal article" date="2019" name="bioRxiv">
        <title>The Genome of the Zebra Mussel, Dreissena polymorpha: A Resource for Invasive Species Research.</title>
        <authorList>
            <person name="McCartney M.A."/>
            <person name="Auch B."/>
            <person name="Kono T."/>
            <person name="Mallez S."/>
            <person name="Zhang Y."/>
            <person name="Obille A."/>
            <person name="Becker A."/>
            <person name="Abrahante J.E."/>
            <person name="Garbe J."/>
            <person name="Badalamenti J.P."/>
            <person name="Herman A."/>
            <person name="Mangelson H."/>
            <person name="Liachko I."/>
            <person name="Sullivan S."/>
            <person name="Sone E.D."/>
            <person name="Koren S."/>
            <person name="Silverstein K.A.T."/>
            <person name="Beckman K.B."/>
            <person name="Gohl D.M."/>
        </authorList>
    </citation>
    <scope>NUCLEOTIDE SEQUENCE</scope>
    <source>
        <strain evidence="16">Duluth1</strain>
        <tissue evidence="16">Whole animal</tissue>
    </source>
</reference>
<comment type="similarity">
    <text evidence="2 14">Belongs to the small Tim family.</text>
</comment>
<evidence type="ECO:0000256" key="13">
    <source>
        <dbReference type="ARBA" id="ARBA00025311"/>
    </source>
</evidence>
<dbReference type="EMBL" id="JAIWYP010000001">
    <property type="protein sequence ID" value="KAH3887242.1"/>
    <property type="molecule type" value="Genomic_DNA"/>
</dbReference>
<dbReference type="GO" id="GO:0046872">
    <property type="term" value="F:metal ion binding"/>
    <property type="evidence" value="ECO:0007669"/>
    <property type="project" value="UniProtKB-KW"/>
</dbReference>
<sequence>MSGLTKQQEKLVADLEMEMMADMYNRMSSSCQKKCIPPRYKDSELTKGETVCIDRCVSKFLELHDLIGKKLTAMSQQDEERVRQMQAQMMGQK</sequence>
<dbReference type="PANTHER" id="PTHR11038">
    <property type="entry name" value="MITOCHONDRIAL IMPORT INNER MEMBRANE TRANSLOCASE SUBUNIT TIM10"/>
    <property type="match status" value="1"/>
</dbReference>
<evidence type="ECO:0000256" key="6">
    <source>
        <dbReference type="ARBA" id="ARBA00022833"/>
    </source>
</evidence>
<comment type="function">
    <text evidence="13">Mitochondrial intermembrane chaperone that participates in the import and insertion of multi-pass transmembrane proteins into the mitochondrial inner membrane. May also be required for the transfer of beta-barrel precursors from the TOM complex to the sorting and assembly machinery (SAM complex) of the outer membrane. Acts as a chaperone-like protein that protects the hydrophobic precursors from aggregation and guide them through the mitochondrial intermembrane space.</text>
</comment>
<evidence type="ECO:0000256" key="14">
    <source>
        <dbReference type="RuleBase" id="RU367043"/>
    </source>
</evidence>
<accession>A0A9D4N080</accession>
<dbReference type="GO" id="GO:0015031">
    <property type="term" value="P:protein transport"/>
    <property type="evidence" value="ECO:0007669"/>
    <property type="project" value="UniProtKB-KW"/>
</dbReference>
<comment type="domain">
    <text evidence="14">The twin CX3C motif contains 4 conserved Cys residues that form 2 disulfide bonds in the mitochondrial intermembrane space.</text>
</comment>
<keyword evidence="6" id="KW-0862">Zinc</keyword>
<evidence type="ECO:0000256" key="7">
    <source>
        <dbReference type="ARBA" id="ARBA00022927"/>
    </source>
</evidence>
<dbReference type="PANTHER" id="PTHR11038:SF16">
    <property type="entry name" value="MITOCHONDRIAL IMPORT INNER MEMBRANE TRANSLOCASE SUBUNIT TIM10"/>
    <property type="match status" value="1"/>
</dbReference>
<evidence type="ECO:0000256" key="5">
    <source>
        <dbReference type="ARBA" id="ARBA00022792"/>
    </source>
</evidence>
<organism evidence="16 17">
    <name type="scientific">Dreissena polymorpha</name>
    <name type="common">Zebra mussel</name>
    <name type="synonym">Mytilus polymorpha</name>
    <dbReference type="NCBI Taxonomy" id="45954"/>
    <lineage>
        <taxon>Eukaryota</taxon>
        <taxon>Metazoa</taxon>
        <taxon>Spiralia</taxon>
        <taxon>Lophotrochozoa</taxon>
        <taxon>Mollusca</taxon>
        <taxon>Bivalvia</taxon>
        <taxon>Autobranchia</taxon>
        <taxon>Heteroconchia</taxon>
        <taxon>Euheterodonta</taxon>
        <taxon>Imparidentia</taxon>
        <taxon>Neoheterodontei</taxon>
        <taxon>Myida</taxon>
        <taxon>Dreissenoidea</taxon>
        <taxon>Dreissenidae</taxon>
        <taxon>Dreissena</taxon>
    </lineage>
</organism>
<evidence type="ECO:0000313" key="17">
    <source>
        <dbReference type="Proteomes" id="UP000828390"/>
    </source>
</evidence>
<comment type="subcellular location">
    <subcellularLocation>
        <location evidence="1 14">Mitochondrion inner membrane</location>
        <topology evidence="1 14">Peripheral membrane protein</topology>
        <orientation evidence="1 14">Intermembrane side</orientation>
    </subcellularLocation>
</comment>
<evidence type="ECO:0000256" key="12">
    <source>
        <dbReference type="ARBA" id="ARBA00023186"/>
    </source>
</evidence>
<evidence type="ECO:0000256" key="4">
    <source>
        <dbReference type="ARBA" id="ARBA00022723"/>
    </source>
</evidence>
<evidence type="ECO:0000313" key="16">
    <source>
        <dbReference type="EMBL" id="KAH3887242.1"/>
    </source>
</evidence>
<keyword evidence="10" id="KW-0472">Membrane</keyword>
<dbReference type="FunFam" id="1.10.287.810:FF:000002">
    <property type="entry name" value="Mitochondrial import inner membrane translocase subunit tim10"/>
    <property type="match status" value="1"/>
</dbReference>
<keyword evidence="5 14" id="KW-0999">Mitochondrion inner membrane</keyword>
<dbReference type="AlphaFoldDB" id="A0A9D4N080"/>
<keyword evidence="17" id="KW-1185">Reference proteome</keyword>
<reference evidence="16" key="2">
    <citation type="submission" date="2020-11" db="EMBL/GenBank/DDBJ databases">
        <authorList>
            <person name="McCartney M.A."/>
            <person name="Auch B."/>
            <person name="Kono T."/>
            <person name="Mallez S."/>
            <person name="Becker A."/>
            <person name="Gohl D.M."/>
            <person name="Silverstein K.A.T."/>
            <person name="Koren S."/>
            <person name="Bechman K.B."/>
            <person name="Herman A."/>
            <person name="Abrahante J.E."/>
            <person name="Garbe J."/>
        </authorList>
    </citation>
    <scope>NUCLEOTIDE SEQUENCE</scope>
    <source>
        <strain evidence="16">Duluth1</strain>
        <tissue evidence="16">Whole animal</tissue>
    </source>
</reference>
<dbReference type="InterPro" id="IPR035427">
    <property type="entry name" value="Tim10-like_dom_sf"/>
</dbReference>
<keyword evidence="3 14" id="KW-0813">Transport</keyword>
<evidence type="ECO:0000256" key="10">
    <source>
        <dbReference type="ARBA" id="ARBA00023136"/>
    </source>
</evidence>
<dbReference type="SUPFAM" id="SSF144122">
    <property type="entry name" value="Tim10-like"/>
    <property type="match status" value="1"/>
</dbReference>
<feature type="domain" description="Tim10-like" evidence="15">
    <location>
        <begin position="12"/>
        <end position="72"/>
    </location>
</feature>
<evidence type="ECO:0000256" key="9">
    <source>
        <dbReference type="ARBA" id="ARBA00023128"/>
    </source>
</evidence>
<dbReference type="Pfam" id="PF02953">
    <property type="entry name" value="zf-Tim10_DDP"/>
    <property type="match status" value="1"/>
</dbReference>
<keyword evidence="8 14" id="KW-0811">Translocation</keyword>
<keyword evidence="12 14" id="KW-0143">Chaperone</keyword>
<comment type="function">
    <text evidence="14">Mitochondrial intermembrane chaperone that participates in the import and insertion of some multi-pass transmembrane proteins into the mitochondrial inner membrane. Also required for the transfer of beta-barrel precursors from the TOM complex to the sorting and assembly machinery (SAM complex) of the outer membrane. Acts as a chaperone-like protein that protects the hydrophobic precursors from aggregation and guide them through the mitochondrial intermembrane space.</text>
</comment>
<evidence type="ECO:0000256" key="11">
    <source>
        <dbReference type="ARBA" id="ARBA00023157"/>
    </source>
</evidence>
<protein>
    <recommendedName>
        <fullName evidence="14">Mitochondrial import inner membrane translocase subunit</fullName>
    </recommendedName>
</protein>
<name>A0A9D4N080_DREPO</name>
<evidence type="ECO:0000259" key="15">
    <source>
        <dbReference type="Pfam" id="PF02953"/>
    </source>
</evidence>
<comment type="caution">
    <text evidence="16">The sequence shown here is derived from an EMBL/GenBank/DDBJ whole genome shotgun (WGS) entry which is preliminary data.</text>
</comment>
<dbReference type="Gene3D" id="1.10.287.810">
    <property type="entry name" value="Mitochondrial import inner membrane translocase subunit tim13 like domains"/>
    <property type="match status" value="1"/>
</dbReference>
<dbReference type="InterPro" id="IPR004217">
    <property type="entry name" value="Tim10-like"/>
</dbReference>
<evidence type="ECO:0000256" key="1">
    <source>
        <dbReference type="ARBA" id="ARBA00004137"/>
    </source>
</evidence>
<keyword evidence="9 14" id="KW-0496">Mitochondrion</keyword>
<gene>
    <name evidence="16" type="ORF">DPMN_011258</name>
</gene>
<dbReference type="Proteomes" id="UP000828390">
    <property type="component" value="Unassembled WGS sequence"/>
</dbReference>
<keyword evidence="4" id="KW-0479">Metal-binding</keyword>
<dbReference type="GO" id="GO:0045039">
    <property type="term" value="P:protein insertion into mitochondrial inner membrane"/>
    <property type="evidence" value="ECO:0007669"/>
    <property type="project" value="TreeGrafter"/>
</dbReference>
<proteinExistence type="inferred from homology"/>
<evidence type="ECO:0000256" key="2">
    <source>
        <dbReference type="ARBA" id="ARBA00006720"/>
    </source>
</evidence>
<evidence type="ECO:0000256" key="3">
    <source>
        <dbReference type="ARBA" id="ARBA00022448"/>
    </source>
</evidence>